<keyword evidence="5 7" id="KW-1133">Transmembrane helix</keyword>
<feature type="transmembrane region" description="Helical" evidence="7">
    <location>
        <begin position="435"/>
        <end position="461"/>
    </location>
</feature>
<evidence type="ECO:0000256" key="1">
    <source>
        <dbReference type="ARBA" id="ARBA00004651"/>
    </source>
</evidence>
<dbReference type="GO" id="GO:0005886">
    <property type="term" value="C:plasma membrane"/>
    <property type="evidence" value="ECO:0007669"/>
    <property type="project" value="UniProtKB-SubCell"/>
</dbReference>
<feature type="transmembrane region" description="Helical" evidence="7">
    <location>
        <begin position="352"/>
        <end position="383"/>
    </location>
</feature>
<dbReference type="CDD" id="cd01117">
    <property type="entry name" value="YbiR_permease"/>
    <property type="match status" value="1"/>
</dbReference>
<evidence type="ECO:0000313" key="10">
    <source>
        <dbReference type="Proteomes" id="UP000242715"/>
    </source>
</evidence>
<feature type="transmembrane region" description="Helical" evidence="7">
    <location>
        <begin position="395"/>
        <end position="414"/>
    </location>
</feature>
<feature type="transmembrane region" description="Helical" evidence="7">
    <location>
        <begin position="525"/>
        <end position="543"/>
    </location>
</feature>
<keyword evidence="3" id="KW-1003">Cell membrane</keyword>
<evidence type="ECO:0000313" key="9">
    <source>
        <dbReference type="EMBL" id="GAU24593.1"/>
    </source>
</evidence>
<evidence type="ECO:0000256" key="5">
    <source>
        <dbReference type="ARBA" id="ARBA00022989"/>
    </source>
</evidence>
<dbReference type="OrthoDB" id="442352at2759"/>
<dbReference type="PANTHER" id="PTHR43302:SF15">
    <property type="entry name" value="SILICON EFFLUX TRANSPORTER LSI2"/>
    <property type="match status" value="1"/>
</dbReference>
<dbReference type="Proteomes" id="UP000242715">
    <property type="component" value="Unassembled WGS sequence"/>
</dbReference>
<proteinExistence type="predicted"/>
<dbReference type="PANTHER" id="PTHR43302">
    <property type="entry name" value="TRANSPORTER ARSB-RELATED"/>
    <property type="match status" value="1"/>
</dbReference>
<reference evidence="10" key="1">
    <citation type="journal article" date="2017" name="Front. Plant Sci.">
        <title>Climate Clever Clovers: New Paradigm to Reduce the Environmental Footprint of Ruminants by Breeding Low Methanogenic Forages Utilizing Haplotype Variation.</title>
        <authorList>
            <person name="Kaur P."/>
            <person name="Appels R."/>
            <person name="Bayer P.E."/>
            <person name="Keeble-Gagnere G."/>
            <person name="Wang J."/>
            <person name="Hirakawa H."/>
            <person name="Shirasawa K."/>
            <person name="Vercoe P."/>
            <person name="Stefanova K."/>
            <person name="Durmic Z."/>
            <person name="Nichols P."/>
            <person name="Revell C."/>
            <person name="Isobe S.N."/>
            <person name="Edwards D."/>
            <person name="Erskine W."/>
        </authorList>
    </citation>
    <scope>NUCLEOTIDE SEQUENCE [LARGE SCALE GENOMIC DNA]</scope>
    <source>
        <strain evidence="10">cv. Daliak</strain>
    </source>
</reference>
<feature type="transmembrane region" description="Helical" evidence="7">
    <location>
        <begin position="65"/>
        <end position="81"/>
    </location>
</feature>
<dbReference type="EMBL" id="DF973293">
    <property type="protein sequence ID" value="GAU24593.1"/>
    <property type="molecule type" value="Genomic_DNA"/>
</dbReference>
<feature type="transmembrane region" description="Helical" evidence="7">
    <location>
        <begin position="180"/>
        <end position="204"/>
    </location>
</feature>
<gene>
    <name evidence="9" type="ORF">TSUD_289540</name>
</gene>
<dbReference type="Pfam" id="PF03600">
    <property type="entry name" value="CitMHS"/>
    <property type="match status" value="1"/>
</dbReference>
<evidence type="ECO:0000256" key="3">
    <source>
        <dbReference type="ARBA" id="ARBA00022475"/>
    </source>
</evidence>
<dbReference type="InterPro" id="IPR004680">
    <property type="entry name" value="Cit_transptr-like_dom"/>
</dbReference>
<accession>A0A2Z6M376</accession>
<feature type="transmembrane region" description="Helical" evidence="7">
    <location>
        <begin position="6"/>
        <end position="25"/>
    </location>
</feature>
<name>A0A2Z6M376_TRISU</name>
<keyword evidence="10" id="KW-1185">Reference proteome</keyword>
<comment type="subcellular location">
    <subcellularLocation>
        <location evidence="1">Cell membrane</location>
        <topology evidence="1">Multi-pass membrane protein</topology>
    </subcellularLocation>
</comment>
<dbReference type="AlphaFoldDB" id="A0A2Z6M376"/>
<dbReference type="GO" id="GO:0055085">
    <property type="term" value="P:transmembrane transport"/>
    <property type="evidence" value="ECO:0007669"/>
    <property type="project" value="InterPro"/>
</dbReference>
<evidence type="ECO:0000256" key="4">
    <source>
        <dbReference type="ARBA" id="ARBA00022692"/>
    </source>
</evidence>
<feature type="domain" description="Citrate transporter-like" evidence="8">
    <location>
        <begin position="22"/>
        <end position="491"/>
    </location>
</feature>
<keyword evidence="4 7" id="KW-0812">Transmembrane</keyword>
<sequence length="544" mass="59105">MALAPIPKVVLGSIAFAIFWILAIFPAVPFLPIGRTAGSLLGAMLMVIFRVISPDEAYDAIDLPILGLLFGTMVVSVYLEKADMFKYIGKLLSWKSKGPKDLLCRICLISALSSALFTNDTSCVVLTEFILKIAKQHNLPPLPFLLALASSANIGSSATPIGNPQNLVIAVESKISFGEFLFGILPAMLIGVVVNALILVAMYWKLLSGHKYVEDRIAEVVAEEEVNSHQFSPATMSHYTSSLNSQVLNGYLLESSSIQNSPQVQNLRNRLVLNDSEIHRFNVGSLIDSARNSNASKEGTNNDLASETKVETSPSKIVVEIDRTTDIHVLVSSDGKDCLSAEWKRLLWKTCVYLITLGMLIAMLLGLNMSWTAISAALALVVLDFKDARPSLEKVSYSLLIFFCGMFITVDGFNKTGIPSALWEFMEPYSRVDRSGAIVILALVILVLSNLASNVPTILLLGARVAASAAAISKEDEKRTWLILAWVSTVAGNLSLLGSAANLIVCEQARRAPNISYTITFWNHLKFGLPSTIIVTAIGLTLIR</sequence>
<organism evidence="9 10">
    <name type="scientific">Trifolium subterraneum</name>
    <name type="common">Subterranean clover</name>
    <dbReference type="NCBI Taxonomy" id="3900"/>
    <lineage>
        <taxon>Eukaryota</taxon>
        <taxon>Viridiplantae</taxon>
        <taxon>Streptophyta</taxon>
        <taxon>Embryophyta</taxon>
        <taxon>Tracheophyta</taxon>
        <taxon>Spermatophyta</taxon>
        <taxon>Magnoliopsida</taxon>
        <taxon>eudicotyledons</taxon>
        <taxon>Gunneridae</taxon>
        <taxon>Pentapetalae</taxon>
        <taxon>rosids</taxon>
        <taxon>fabids</taxon>
        <taxon>Fabales</taxon>
        <taxon>Fabaceae</taxon>
        <taxon>Papilionoideae</taxon>
        <taxon>50 kb inversion clade</taxon>
        <taxon>NPAAA clade</taxon>
        <taxon>Hologalegina</taxon>
        <taxon>IRL clade</taxon>
        <taxon>Trifolieae</taxon>
        <taxon>Trifolium</taxon>
    </lineage>
</organism>
<evidence type="ECO:0000256" key="7">
    <source>
        <dbReference type="SAM" id="Phobius"/>
    </source>
</evidence>
<feature type="transmembrane region" description="Helical" evidence="7">
    <location>
        <begin position="481"/>
        <end position="505"/>
    </location>
</feature>
<keyword evidence="6 7" id="KW-0472">Membrane</keyword>
<evidence type="ECO:0000259" key="8">
    <source>
        <dbReference type="Pfam" id="PF03600"/>
    </source>
</evidence>
<keyword evidence="2" id="KW-0813">Transport</keyword>
<evidence type="ECO:0000256" key="2">
    <source>
        <dbReference type="ARBA" id="ARBA00022448"/>
    </source>
</evidence>
<evidence type="ECO:0000256" key="6">
    <source>
        <dbReference type="ARBA" id="ARBA00023136"/>
    </source>
</evidence>
<protein>
    <recommendedName>
        <fullName evidence="8">Citrate transporter-like domain-containing protein</fullName>
    </recommendedName>
</protein>